<evidence type="ECO:0000256" key="1">
    <source>
        <dbReference type="ARBA" id="ARBA00005165"/>
    </source>
</evidence>
<name>A0ABQ1I958_9PROT</name>
<comment type="catalytic activity">
    <reaction evidence="7 9 10">
        <text>2-(2-carboxy-4-methylthiazol-5-yl)ethyl phosphate + 4-amino-2-methyl-5-(diphosphooxymethyl)pyrimidine + 2 H(+) = thiamine phosphate + CO2 + diphosphate</text>
        <dbReference type="Rhea" id="RHEA:47848"/>
        <dbReference type="ChEBI" id="CHEBI:15378"/>
        <dbReference type="ChEBI" id="CHEBI:16526"/>
        <dbReference type="ChEBI" id="CHEBI:33019"/>
        <dbReference type="ChEBI" id="CHEBI:37575"/>
        <dbReference type="ChEBI" id="CHEBI:57841"/>
        <dbReference type="ChEBI" id="CHEBI:62890"/>
        <dbReference type="EC" id="2.5.1.3"/>
    </reaction>
</comment>
<dbReference type="PANTHER" id="PTHR20857">
    <property type="entry name" value="THIAMINE-PHOSPHATE PYROPHOSPHORYLASE"/>
    <property type="match status" value="1"/>
</dbReference>
<evidence type="ECO:0000256" key="3">
    <source>
        <dbReference type="ARBA" id="ARBA00022723"/>
    </source>
</evidence>
<keyword evidence="5 9" id="KW-0784">Thiamine biosynthesis</keyword>
<sequence length="222" mass="23634">MTASRDCRLYLLTPPAFEPAAFADTLARALDAGDVACLQIRLKDVPDDQVRRAIERLLPVAQSRNVAVLINDRPDLAAEMGADGAHIGQDDMDQAKARKIMGPNAVLGVSAYDSRHRAMVVAEDGADYVAFGAFFPSTTKEPPARAGLDLLEWWQALMEVPCVAIGGITVANCADVVRAGADFLAVTAGVWNYEAGPAQAVTDFNREIARALEDEGPAPGRG</sequence>
<evidence type="ECO:0000256" key="2">
    <source>
        <dbReference type="ARBA" id="ARBA00022679"/>
    </source>
</evidence>
<comment type="cofactor">
    <cofactor evidence="9">
        <name>Mg(2+)</name>
        <dbReference type="ChEBI" id="CHEBI:18420"/>
    </cofactor>
    <text evidence="9">Binds 1 Mg(2+) ion per subunit.</text>
</comment>
<evidence type="ECO:0000256" key="9">
    <source>
        <dbReference type="HAMAP-Rule" id="MF_00097"/>
    </source>
</evidence>
<comment type="caution">
    <text evidence="13">The sequence shown here is derived from an EMBL/GenBank/DDBJ whole genome shotgun (WGS) entry which is preliminary data.</text>
</comment>
<comment type="function">
    <text evidence="9">Condenses 4-methyl-5-(beta-hydroxyethyl)thiazole monophosphate (THZ-P) and 2-methyl-4-amino-5-hydroxymethyl pyrimidine pyrophosphate (HMP-PP) to form thiamine monophosphate (TMP).</text>
</comment>
<feature type="binding site" evidence="9">
    <location>
        <position position="71"/>
    </location>
    <ligand>
        <name>4-amino-2-methyl-5-(diphosphooxymethyl)pyrimidine</name>
        <dbReference type="ChEBI" id="CHEBI:57841"/>
    </ligand>
</feature>
<evidence type="ECO:0000313" key="14">
    <source>
        <dbReference type="Proteomes" id="UP000603352"/>
    </source>
</evidence>
<dbReference type="InterPro" id="IPR034291">
    <property type="entry name" value="TMP_synthase"/>
</dbReference>
<accession>A0ABQ1I958</accession>
<dbReference type="HAMAP" id="MF_00097">
    <property type="entry name" value="TMP_synthase"/>
    <property type="match status" value="1"/>
</dbReference>
<reference evidence="14" key="1">
    <citation type="journal article" date="2019" name="Int. J. Syst. Evol. Microbiol.">
        <title>The Global Catalogue of Microorganisms (GCM) 10K type strain sequencing project: providing services to taxonomists for standard genome sequencing and annotation.</title>
        <authorList>
            <consortium name="The Broad Institute Genomics Platform"/>
            <consortium name="The Broad Institute Genome Sequencing Center for Infectious Disease"/>
            <person name="Wu L."/>
            <person name="Ma J."/>
        </authorList>
    </citation>
    <scope>NUCLEOTIDE SEQUENCE [LARGE SCALE GENOMIC DNA]</scope>
    <source>
        <strain evidence="14">CGMCC 1.10188</strain>
    </source>
</reference>
<feature type="binding site" evidence="9">
    <location>
        <begin position="137"/>
        <end position="139"/>
    </location>
    <ligand>
        <name>2-[(2R,5Z)-2-carboxy-4-methylthiazol-5(2H)-ylidene]ethyl phosphate</name>
        <dbReference type="ChEBI" id="CHEBI:62899"/>
    </ligand>
</feature>
<feature type="binding site" evidence="9">
    <location>
        <position position="72"/>
    </location>
    <ligand>
        <name>Mg(2+)</name>
        <dbReference type="ChEBI" id="CHEBI:18420"/>
    </ligand>
</feature>
<dbReference type="Proteomes" id="UP000603352">
    <property type="component" value="Unassembled WGS sequence"/>
</dbReference>
<evidence type="ECO:0000256" key="4">
    <source>
        <dbReference type="ARBA" id="ARBA00022842"/>
    </source>
</evidence>
<dbReference type="Gene3D" id="3.20.20.70">
    <property type="entry name" value="Aldolase class I"/>
    <property type="match status" value="1"/>
</dbReference>
<organism evidence="13 14">
    <name type="scientific">Tistrella bauzanensis</name>
    <dbReference type="NCBI Taxonomy" id="657419"/>
    <lineage>
        <taxon>Bacteria</taxon>
        <taxon>Pseudomonadati</taxon>
        <taxon>Pseudomonadota</taxon>
        <taxon>Alphaproteobacteria</taxon>
        <taxon>Geminicoccales</taxon>
        <taxon>Geminicoccaceae</taxon>
        <taxon>Tistrella</taxon>
    </lineage>
</organism>
<dbReference type="NCBIfam" id="TIGR00693">
    <property type="entry name" value="thiE"/>
    <property type="match status" value="1"/>
</dbReference>
<evidence type="ECO:0000256" key="5">
    <source>
        <dbReference type="ARBA" id="ARBA00022977"/>
    </source>
</evidence>
<feature type="binding site" evidence="9">
    <location>
        <position position="110"/>
    </location>
    <ligand>
        <name>4-amino-2-methyl-5-(diphosphooxymethyl)pyrimidine</name>
        <dbReference type="ChEBI" id="CHEBI:57841"/>
    </ligand>
</feature>
<evidence type="ECO:0000256" key="6">
    <source>
        <dbReference type="ARBA" id="ARBA00047334"/>
    </source>
</evidence>
<dbReference type="InterPro" id="IPR036206">
    <property type="entry name" value="ThiamineP_synth_sf"/>
</dbReference>
<evidence type="ECO:0000256" key="7">
    <source>
        <dbReference type="ARBA" id="ARBA00047851"/>
    </source>
</evidence>
<feature type="binding site" evidence="9">
    <location>
        <begin position="39"/>
        <end position="43"/>
    </location>
    <ligand>
        <name>4-amino-2-methyl-5-(diphosphooxymethyl)pyrimidine</name>
        <dbReference type="ChEBI" id="CHEBI:57841"/>
    </ligand>
</feature>
<keyword evidence="3 9" id="KW-0479">Metal-binding</keyword>
<protein>
    <recommendedName>
        <fullName evidence="9">Thiamine-phosphate synthase</fullName>
        <shortName evidence="9">TP synthase</shortName>
        <shortName evidence="9">TPS</shortName>
        <ecNumber evidence="9">2.5.1.3</ecNumber>
    </recommendedName>
    <alternativeName>
        <fullName evidence="9">Thiamine-phosphate pyrophosphorylase</fullName>
        <shortName evidence="9">TMP pyrophosphorylase</shortName>
        <shortName evidence="9">TMP-PPase</shortName>
    </alternativeName>
</protein>
<feature type="binding site" evidence="9">
    <location>
        <position position="167"/>
    </location>
    <ligand>
        <name>2-[(2R,5Z)-2-carboxy-4-methylthiazol-5(2H)-ylidene]ethyl phosphate</name>
        <dbReference type="ChEBI" id="CHEBI:62899"/>
    </ligand>
</feature>
<evidence type="ECO:0000256" key="11">
    <source>
        <dbReference type="RuleBase" id="RU004253"/>
    </source>
</evidence>
<evidence type="ECO:0000256" key="8">
    <source>
        <dbReference type="ARBA" id="ARBA00047883"/>
    </source>
</evidence>
<dbReference type="InterPro" id="IPR022998">
    <property type="entry name" value="ThiamineP_synth_TenI"/>
</dbReference>
<dbReference type="EC" id="2.5.1.3" evidence="9"/>
<comment type="caution">
    <text evidence="9">Lacks conserved residue(s) required for the propagation of feature annotation.</text>
</comment>
<keyword evidence="2 9" id="KW-0808">Transferase</keyword>
<dbReference type="SUPFAM" id="SSF51391">
    <property type="entry name" value="Thiamin phosphate synthase"/>
    <property type="match status" value="1"/>
</dbReference>
<dbReference type="PANTHER" id="PTHR20857:SF15">
    <property type="entry name" value="THIAMINE-PHOSPHATE SYNTHASE"/>
    <property type="match status" value="1"/>
</dbReference>
<keyword evidence="14" id="KW-1185">Reference proteome</keyword>
<feature type="domain" description="Thiamine phosphate synthase/TenI" evidence="12">
    <location>
        <begin position="9"/>
        <end position="189"/>
    </location>
</feature>
<keyword evidence="4 9" id="KW-0460">Magnesium</keyword>
<comment type="catalytic activity">
    <reaction evidence="8 9 10">
        <text>2-[(2R,5Z)-2-carboxy-4-methylthiazol-5(2H)-ylidene]ethyl phosphate + 4-amino-2-methyl-5-(diphosphooxymethyl)pyrimidine + 2 H(+) = thiamine phosphate + CO2 + diphosphate</text>
        <dbReference type="Rhea" id="RHEA:47844"/>
        <dbReference type="ChEBI" id="CHEBI:15378"/>
        <dbReference type="ChEBI" id="CHEBI:16526"/>
        <dbReference type="ChEBI" id="CHEBI:33019"/>
        <dbReference type="ChEBI" id="CHEBI:37575"/>
        <dbReference type="ChEBI" id="CHEBI:57841"/>
        <dbReference type="ChEBI" id="CHEBI:62899"/>
        <dbReference type="EC" id="2.5.1.3"/>
    </reaction>
</comment>
<dbReference type="InterPro" id="IPR013785">
    <property type="entry name" value="Aldolase_TIM"/>
</dbReference>
<feature type="binding site" evidence="9">
    <location>
        <position position="140"/>
    </location>
    <ligand>
        <name>4-amino-2-methyl-5-(diphosphooxymethyl)pyrimidine</name>
        <dbReference type="ChEBI" id="CHEBI:57841"/>
    </ligand>
</feature>
<comment type="pathway">
    <text evidence="1 9 11">Cofactor biosynthesis; thiamine diphosphate biosynthesis; thiamine phosphate from 4-amino-2-methyl-5-diphosphomethylpyrimidine and 4-methyl-5-(2-phosphoethyl)-thiazole: step 1/1.</text>
</comment>
<feature type="binding site" evidence="9">
    <location>
        <position position="91"/>
    </location>
    <ligand>
        <name>Mg(2+)</name>
        <dbReference type="ChEBI" id="CHEBI:18420"/>
    </ligand>
</feature>
<dbReference type="Pfam" id="PF02581">
    <property type="entry name" value="TMP-TENI"/>
    <property type="match status" value="1"/>
</dbReference>
<dbReference type="RefSeq" id="WP_188575097.1">
    <property type="nucleotide sequence ID" value="NZ_BMDZ01000005.1"/>
</dbReference>
<evidence type="ECO:0000313" key="13">
    <source>
        <dbReference type="EMBL" id="GGB28940.1"/>
    </source>
</evidence>
<proteinExistence type="inferred from homology"/>
<evidence type="ECO:0000256" key="10">
    <source>
        <dbReference type="RuleBase" id="RU003826"/>
    </source>
</evidence>
<dbReference type="CDD" id="cd00564">
    <property type="entry name" value="TMP_TenI"/>
    <property type="match status" value="1"/>
</dbReference>
<dbReference type="EMBL" id="BMDZ01000005">
    <property type="protein sequence ID" value="GGB28940.1"/>
    <property type="molecule type" value="Genomic_DNA"/>
</dbReference>
<evidence type="ECO:0000259" key="12">
    <source>
        <dbReference type="Pfam" id="PF02581"/>
    </source>
</evidence>
<comment type="catalytic activity">
    <reaction evidence="6 9 10">
        <text>4-methyl-5-(2-phosphooxyethyl)-thiazole + 4-amino-2-methyl-5-(diphosphooxymethyl)pyrimidine + H(+) = thiamine phosphate + diphosphate</text>
        <dbReference type="Rhea" id="RHEA:22328"/>
        <dbReference type="ChEBI" id="CHEBI:15378"/>
        <dbReference type="ChEBI" id="CHEBI:33019"/>
        <dbReference type="ChEBI" id="CHEBI:37575"/>
        <dbReference type="ChEBI" id="CHEBI:57841"/>
        <dbReference type="ChEBI" id="CHEBI:58296"/>
        <dbReference type="EC" id="2.5.1.3"/>
    </reaction>
</comment>
<comment type="similarity">
    <text evidence="9 10">Belongs to the thiamine-phosphate synthase family.</text>
</comment>
<gene>
    <name evidence="9 13" type="primary">thiE</name>
    <name evidence="13" type="ORF">GCM10011505_07800</name>
</gene>